<dbReference type="REBASE" id="226978">
    <property type="entry name" value="MsyYJSORF1325P"/>
</dbReference>
<accession>A0A2K9CCR9</accession>
<evidence type="ECO:0000256" key="10">
    <source>
        <dbReference type="ARBA" id="ARBA00023125"/>
    </source>
</evidence>
<dbReference type="Pfam" id="PF18766">
    <property type="entry name" value="SWI2_SNF2"/>
    <property type="match status" value="1"/>
</dbReference>
<evidence type="ECO:0000256" key="7">
    <source>
        <dbReference type="ARBA" id="ARBA00022759"/>
    </source>
</evidence>
<dbReference type="SMART" id="SM00487">
    <property type="entry name" value="DEXDc"/>
    <property type="match status" value="1"/>
</dbReference>
<evidence type="ECO:0000259" key="12">
    <source>
        <dbReference type="PROSITE" id="PS51192"/>
    </source>
</evidence>
<proteinExistence type="inferred from homology"/>
<evidence type="ECO:0000256" key="11">
    <source>
        <dbReference type="RuleBase" id="RU364115"/>
    </source>
</evidence>
<comment type="catalytic activity">
    <reaction evidence="1 11">
        <text>Endonucleolytic cleavage of DNA to give random double-stranded fragments with terminal 5'-phosphates, ATP is simultaneously hydrolyzed.</text>
        <dbReference type="EC" id="3.1.21.3"/>
    </reaction>
</comment>
<dbReference type="Gene3D" id="3.90.1570.50">
    <property type="match status" value="1"/>
</dbReference>
<dbReference type="GO" id="GO:0005524">
    <property type="term" value="F:ATP binding"/>
    <property type="evidence" value="ECO:0007669"/>
    <property type="project" value="UniProtKB-KW"/>
</dbReference>
<evidence type="ECO:0000313" key="14">
    <source>
        <dbReference type="Proteomes" id="UP000233419"/>
    </source>
</evidence>
<evidence type="ECO:0000256" key="1">
    <source>
        <dbReference type="ARBA" id="ARBA00000851"/>
    </source>
</evidence>
<dbReference type="AlphaFoldDB" id="A0A2K9CCR9"/>
<dbReference type="InterPro" id="IPR014001">
    <property type="entry name" value="Helicase_ATP-bd"/>
</dbReference>
<dbReference type="InterPro" id="IPR051268">
    <property type="entry name" value="Type-I_R_enzyme_R_subunit"/>
</dbReference>
<dbReference type="EMBL" id="CP025257">
    <property type="protein sequence ID" value="AUF83444.1"/>
    <property type="molecule type" value="Genomic_DNA"/>
</dbReference>
<dbReference type="InterPro" id="IPR027417">
    <property type="entry name" value="P-loop_NTPase"/>
</dbReference>
<dbReference type="InterPro" id="IPR040980">
    <property type="entry name" value="SWI2_SNF2"/>
</dbReference>
<dbReference type="KEGG" id="msyr:CXP39_01330"/>
<keyword evidence="4" id="KW-0540">Nuclease</keyword>
<name>A0A2K9CCR9_9MOLU</name>
<dbReference type="Pfam" id="PF22679">
    <property type="entry name" value="T1R_D3-like"/>
    <property type="match status" value="1"/>
</dbReference>
<evidence type="ECO:0000256" key="4">
    <source>
        <dbReference type="ARBA" id="ARBA00022722"/>
    </source>
</evidence>
<evidence type="ECO:0000313" key="13">
    <source>
        <dbReference type="EMBL" id="AUF83444.1"/>
    </source>
</evidence>
<dbReference type="CDD" id="cd22332">
    <property type="entry name" value="HsdR_N"/>
    <property type="match status" value="1"/>
</dbReference>
<evidence type="ECO:0000256" key="8">
    <source>
        <dbReference type="ARBA" id="ARBA00022801"/>
    </source>
</evidence>
<protein>
    <recommendedName>
        <fullName evidence="11">Type I restriction enzyme endonuclease subunit</fullName>
        <shortName evidence="11">R protein</shortName>
        <ecNumber evidence="11">3.1.21.3</ecNumber>
    </recommendedName>
</protein>
<keyword evidence="6 11" id="KW-0680">Restriction system</keyword>
<keyword evidence="14" id="KW-1185">Reference proteome</keyword>
<reference evidence="13 14" key="1">
    <citation type="submission" date="2017-12" db="EMBL/GenBank/DDBJ databases">
        <title>Mesoplasma syrphidae YJS, Complete Genome.</title>
        <authorList>
            <person name="Knight T.F."/>
            <person name="Citino T."/>
            <person name="Rubinstein R."/>
            <person name="Neuschaefer Z."/>
        </authorList>
    </citation>
    <scope>NUCLEOTIDE SEQUENCE [LARGE SCALE GENOMIC DNA]</scope>
    <source>
        <strain evidence="13 14">YJS</strain>
    </source>
</reference>
<dbReference type="InterPro" id="IPR007409">
    <property type="entry name" value="Restrct_endonuc_type1_HsdR_N"/>
</dbReference>
<keyword evidence="8 11" id="KW-0378">Hydrolase</keyword>
<dbReference type="OrthoDB" id="9758243at2"/>
<dbReference type="CDD" id="cd18800">
    <property type="entry name" value="SF2_C_EcoR124I-like"/>
    <property type="match status" value="1"/>
</dbReference>
<comment type="similarity">
    <text evidence="2 11">Belongs to the HsdR family.</text>
</comment>
<evidence type="ECO:0000256" key="5">
    <source>
        <dbReference type="ARBA" id="ARBA00022741"/>
    </source>
</evidence>
<dbReference type="Pfam" id="PF04313">
    <property type="entry name" value="HSDR_N"/>
    <property type="match status" value="1"/>
</dbReference>
<evidence type="ECO:0000256" key="6">
    <source>
        <dbReference type="ARBA" id="ARBA00022747"/>
    </source>
</evidence>
<dbReference type="EC" id="3.1.21.3" evidence="11"/>
<sequence length="1020" mass="119013">MIINEKLFEDNVEEELQNLGWEKLTYKNFKRKDYSEVINFDILKNSIQRINNIDEQKADKVIYEIIKNVDSFEKLNFKGMQFLFDGIKIYDENEERNLTIKLISEDSNLNKFGYFRQFEITNGVDKKRIPDIVLFINGLPIAVLELKQPLGSEGLNEAFLQNESLKFFKPELWYFNIINFVSNRISTKYGSTTAGFRHFYGWNKWEISNKMNPIKMLFSQKNIIDIIFNFSFYSDDQSPIKYLAAPHQIRAVNKTIEHLKNIKDNRGGIIWHTQGSGKSVTMVFLTKAIIKQFGTSTILLVTDRRDLDQQLYKRFLNAETFLRNKSKNISSRNDLIQELNDKKHFGIYFSTVQKFAEQTGILTNRSDIFILVDEAHRTQNNINGERKLSREQEEFIIKFGYARYMREAFPNAKITGFTGTPLMGNEKDTRNIFGDYIDTYPMNQAVEDGATVPIYYEMWKPNITLDKKYLEEMDKIQSEYKNTLDPNDIASEQKMEALLKAVNKSIIFEDKKIIAAKADKMIEHLNKRKRILNGKAMIVANSRNSAYEYYLNITTKYPEYKDKTILVMTTDSNKDSKEMANAIVPKSDMNKVASEFRKSDSKYKIAIVVDMWLTGFDVPDLDVMYMDKIVKWHNLMQAIARVNRTFEDKKTNKTKESGLIVDYIGIWKYISDALIQYANGSDTKLDIEIEDIEKAKEKLNELFEIIDNNYIENILKFPNLNLKEQYQFVMGAYDKLLDVNKFNTDEKNKFIKLARKAKRFYKISYTNISERETLIAKCIETINSLITSSTIGNDSKLTWTIESVKEAIRKAVMTADTSIKIDESTMTKDINKVANILESEAEKLVKSRPRVAAQLYANSIQMQIDEIAKIKPYFAKLASEKLKELILELENSRDIEEFIEFLIKLSKEMKEEKDKPLEFDNIELQVFFDILSNDKFLQYNKSSETLRAIAQDLWEAIRENNTDQFLFNPMVQSNITTTLKKLLTTKYQYPPEGLYTLSENLIKEITNTIKTNKNAFRKDD</sequence>
<gene>
    <name evidence="13" type="ORF">CXP39_01330</name>
</gene>
<dbReference type="GO" id="GO:0009307">
    <property type="term" value="P:DNA restriction-modification system"/>
    <property type="evidence" value="ECO:0007669"/>
    <property type="project" value="UniProtKB-KW"/>
</dbReference>
<dbReference type="InterPro" id="IPR004473">
    <property type="entry name" value="Restrct_endonuc_typeI_HsdR"/>
</dbReference>
<dbReference type="PROSITE" id="PS51192">
    <property type="entry name" value="HELICASE_ATP_BIND_1"/>
    <property type="match status" value="1"/>
</dbReference>
<dbReference type="RefSeq" id="WP_027048635.1">
    <property type="nucleotide sequence ID" value="NZ_CP025257.1"/>
</dbReference>
<keyword evidence="5 11" id="KW-0547">Nucleotide-binding</keyword>
<dbReference type="SUPFAM" id="SSF52540">
    <property type="entry name" value="P-loop containing nucleoside triphosphate hydrolases"/>
    <property type="match status" value="2"/>
</dbReference>
<dbReference type="InterPro" id="IPR055180">
    <property type="entry name" value="HsdR_RecA-like_helicase_dom_2"/>
</dbReference>
<dbReference type="GO" id="GO:0003677">
    <property type="term" value="F:DNA binding"/>
    <property type="evidence" value="ECO:0007669"/>
    <property type="project" value="UniProtKB-KW"/>
</dbReference>
<evidence type="ECO:0000256" key="9">
    <source>
        <dbReference type="ARBA" id="ARBA00022840"/>
    </source>
</evidence>
<dbReference type="PANTHER" id="PTHR30195:SF15">
    <property type="entry name" value="TYPE I RESTRICTION ENZYME HINDI ENDONUCLEASE SUBUNIT"/>
    <property type="match status" value="1"/>
</dbReference>
<feature type="domain" description="Helicase ATP-binding" evidence="12">
    <location>
        <begin position="259"/>
        <end position="439"/>
    </location>
</feature>
<dbReference type="Proteomes" id="UP000233419">
    <property type="component" value="Chromosome"/>
</dbReference>
<evidence type="ECO:0000256" key="3">
    <source>
        <dbReference type="ARBA" id="ARBA00011296"/>
    </source>
</evidence>
<keyword evidence="9 11" id="KW-0067">ATP-binding</keyword>
<comment type="function">
    <text evidence="11">Subunit R is required for both nuclease and ATPase activities, but not for modification.</text>
</comment>
<keyword evidence="10 11" id="KW-0238">DNA-binding</keyword>
<keyword evidence="7" id="KW-0255">Endonuclease</keyword>
<evidence type="ECO:0000256" key="2">
    <source>
        <dbReference type="ARBA" id="ARBA00008598"/>
    </source>
</evidence>
<dbReference type="GO" id="GO:0009035">
    <property type="term" value="F:type I site-specific deoxyribonuclease activity"/>
    <property type="evidence" value="ECO:0007669"/>
    <property type="project" value="UniProtKB-EC"/>
</dbReference>
<dbReference type="NCBIfam" id="TIGR00348">
    <property type="entry name" value="hsdR"/>
    <property type="match status" value="1"/>
</dbReference>
<dbReference type="PANTHER" id="PTHR30195">
    <property type="entry name" value="TYPE I SITE-SPECIFIC DEOXYRIBONUCLEASE PROTEIN SUBUNIT M AND R"/>
    <property type="match status" value="1"/>
</dbReference>
<dbReference type="Gene3D" id="3.40.50.300">
    <property type="entry name" value="P-loop containing nucleotide triphosphate hydrolases"/>
    <property type="match status" value="2"/>
</dbReference>
<organism evidence="13 14">
    <name type="scientific">Mesoplasma syrphidae</name>
    <dbReference type="NCBI Taxonomy" id="225999"/>
    <lineage>
        <taxon>Bacteria</taxon>
        <taxon>Bacillati</taxon>
        <taxon>Mycoplasmatota</taxon>
        <taxon>Mollicutes</taxon>
        <taxon>Entomoplasmatales</taxon>
        <taxon>Entomoplasmataceae</taxon>
        <taxon>Mesoplasma</taxon>
    </lineage>
</organism>
<comment type="subunit">
    <text evidence="3 11">The type I restriction/modification system is composed of three polypeptides R, M and S.</text>
</comment>